<comment type="caution">
    <text evidence="4">The sequence shown here is derived from an EMBL/GenBank/DDBJ whole genome shotgun (WGS) entry which is preliminary data.</text>
</comment>
<dbReference type="EMBL" id="JBHLTG010000017">
    <property type="protein sequence ID" value="MFC0682710.1"/>
    <property type="molecule type" value="Genomic_DNA"/>
</dbReference>
<dbReference type="Proteomes" id="UP001589896">
    <property type="component" value="Unassembled WGS sequence"/>
</dbReference>
<feature type="chain" id="PRO_5045061567" evidence="2">
    <location>
        <begin position="29"/>
        <end position="190"/>
    </location>
</feature>
<reference evidence="4 5" key="1">
    <citation type="submission" date="2024-09" db="EMBL/GenBank/DDBJ databases">
        <authorList>
            <person name="Sun Q."/>
            <person name="Mori K."/>
        </authorList>
    </citation>
    <scope>NUCLEOTIDE SEQUENCE [LARGE SCALE GENOMIC DNA]</scope>
    <source>
        <strain evidence="4 5">KCTC 23076</strain>
    </source>
</reference>
<feature type="signal peptide" evidence="2">
    <location>
        <begin position="1"/>
        <end position="28"/>
    </location>
</feature>
<keyword evidence="2" id="KW-0732">Signal</keyword>
<accession>A0ABV6S0E5</accession>
<proteinExistence type="predicted"/>
<feature type="domain" description="DUF4426" evidence="3">
    <location>
        <begin position="67"/>
        <end position="177"/>
    </location>
</feature>
<evidence type="ECO:0000256" key="2">
    <source>
        <dbReference type="SAM" id="SignalP"/>
    </source>
</evidence>
<evidence type="ECO:0000259" key="3">
    <source>
        <dbReference type="Pfam" id="PF14467"/>
    </source>
</evidence>
<dbReference type="RefSeq" id="WP_386676979.1">
    <property type="nucleotide sequence ID" value="NZ_JBHLTG010000017.1"/>
</dbReference>
<organism evidence="4 5">
    <name type="scientific">Lysobacter korlensis</name>
    <dbReference type="NCBI Taxonomy" id="553636"/>
    <lineage>
        <taxon>Bacteria</taxon>
        <taxon>Pseudomonadati</taxon>
        <taxon>Pseudomonadota</taxon>
        <taxon>Gammaproteobacteria</taxon>
        <taxon>Lysobacterales</taxon>
        <taxon>Lysobacteraceae</taxon>
        <taxon>Lysobacter</taxon>
    </lineage>
</organism>
<name>A0ABV6S0E5_9GAMM</name>
<evidence type="ECO:0000313" key="5">
    <source>
        <dbReference type="Proteomes" id="UP001589896"/>
    </source>
</evidence>
<dbReference type="Gene3D" id="2.60.40.3340">
    <property type="entry name" value="Domain of unknown function DUF4426"/>
    <property type="match status" value="1"/>
</dbReference>
<keyword evidence="5" id="KW-1185">Reference proteome</keyword>
<evidence type="ECO:0000256" key="1">
    <source>
        <dbReference type="SAM" id="MobiDB-lite"/>
    </source>
</evidence>
<feature type="region of interest" description="Disordered" evidence="1">
    <location>
        <begin position="34"/>
        <end position="61"/>
    </location>
</feature>
<dbReference type="InterPro" id="IPR025218">
    <property type="entry name" value="DUF4426"/>
</dbReference>
<gene>
    <name evidence="4" type="ORF">ACFFGH_33180</name>
</gene>
<sequence>MTGTTHASTTLRSAPLRALIAIAVLSMAGCGGGGESPAAAGGAARPISATPGESVQVPGSSQQVETRIGETTVYAVAMPTAAIPTEVAAEHGIERRPDLVMLRVSGRRGDVGNLVSVPLKVQATSTDLRGRQQTLELKEVLANGLVDYVGTVDADIPDTLRFDIRVTTPEGATEAMQLIREVSPGTGPAS</sequence>
<feature type="compositionally biased region" description="Polar residues" evidence="1">
    <location>
        <begin position="51"/>
        <end position="61"/>
    </location>
</feature>
<protein>
    <submittedName>
        <fullName evidence="4">DUF4426 domain-containing protein</fullName>
    </submittedName>
</protein>
<dbReference type="Pfam" id="PF14467">
    <property type="entry name" value="DUF4426"/>
    <property type="match status" value="1"/>
</dbReference>
<evidence type="ECO:0000313" key="4">
    <source>
        <dbReference type="EMBL" id="MFC0682710.1"/>
    </source>
</evidence>